<feature type="compositionally biased region" description="Low complexity" evidence="8">
    <location>
        <begin position="762"/>
        <end position="779"/>
    </location>
</feature>
<evidence type="ECO:0000259" key="10">
    <source>
        <dbReference type="PROSITE" id="PS50893"/>
    </source>
</evidence>
<dbReference type="InterPro" id="IPR036640">
    <property type="entry name" value="ABC1_TM_sf"/>
</dbReference>
<dbReference type="SUPFAM" id="SSF52540">
    <property type="entry name" value="P-loop containing nucleoside triphosphate hydrolases"/>
    <property type="match status" value="2"/>
</dbReference>
<dbReference type="InterPro" id="IPR003439">
    <property type="entry name" value="ABC_transporter-like_ATP-bd"/>
</dbReference>
<dbReference type="SMART" id="SM00382">
    <property type="entry name" value="AAA"/>
    <property type="match status" value="2"/>
</dbReference>
<feature type="transmembrane region" description="Helical" evidence="9">
    <location>
        <begin position="1267"/>
        <end position="1286"/>
    </location>
</feature>
<feature type="compositionally biased region" description="Acidic residues" evidence="8">
    <location>
        <begin position="472"/>
        <end position="481"/>
    </location>
</feature>
<evidence type="ECO:0000256" key="7">
    <source>
        <dbReference type="ARBA" id="ARBA00023136"/>
    </source>
</evidence>
<keyword evidence="4" id="KW-0547">Nucleotide-binding</keyword>
<feature type="domain" description="ABC transporter" evidence="10">
    <location>
        <begin position="1470"/>
        <end position="1779"/>
    </location>
</feature>
<dbReference type="Pfam" id="PF00005">
    <property type="entry name" value="ABC_tran"/>
    <property type="match status" value="2"/>
</dbReference>
<dbReference type="CDD" id="cd03244">
    <property type="entry name" value="ABCC_MRP_domain2"/>
    <property type="match status" value="1"/>
</dbReference>
<feature type="transmembrane region" description="Helical" evidence="9">
    <location>
        <begin position="211"/>
        <end position="229"/>
    </location>
</feature>
<dbReference type="PROSITE" id="PS50893">
    <property type="entry name" value="ABC_TRANSPORTER_2"/>
    <property type="match status" value="2"/>
</dbReference>
<dbReference type="GO" id="GO:0016887">
    <property type="term" value="F:ATP hydrolysis activity"/>
    <property type="evidence" value="ECO:0007669"/>
    <property type="project" value="InterPro"/>
</dbReference>
<feature type="domain" description="ABC transmembrane type-1" evidence="11">
    <location>
        <begin position="1102"/>
        <end position="1433"/>
    </location>
</feature>
<feature type="transmembrane region" description="Helical" evidence="9">
    <location>
        <begin position="1190"/>
        <end position="1212"/>
    </location>
</feature>
<feature type="region of interest" description="Disordered" evidence="8">
    <location>
        <begin position="453"/>
        <end position="481"/>
    </location>
</feature>
<feature type="transmembrane region" description="Helical" evidence="9">
    <location>
        <begin position="1292"/>
        <end position="1311"/>
    </location>
</feature>
<dbReference type="PROSITE" id="PS00211">
    <property type="entry name" value="ABC_TRANSPORTER_1"/>
    <property type="match status" value="2"/>
</dbReference>
<dbReference type="CDD" id="cd18596">
    <property type="entry name" value="ABC_6TM_VMR1_D1_like"/>
    <property type="match status" value="1"/>
</dbReference>
<feature type="region of interest" description="Disordered" evidence="8">
    <location>
        <begin position="1037"/>
        <end position="1061"/>
    </location>
</feature>
<proteinExistence type="predicted"/>
<dbReference type="CDD" id="cd03250">
    <property type="entry name" value="ABCC_MRP_domain1"/>
    <property type="match status" value="1"/>
</dbReference>
<accession>A0A9W8AGX1</accession>
<evidence type="ECO:0000256" key="9">
    <source>
        <dbReference type="SAM" id="Phobius"/>
    </source>
</evidence>
<evidence type="ECO:0000256" key="2">
    <source>
        <dbReference type="ARBA" id="ARBA00022448"/>
    </source>
</evidence>
<evidence type="ECO:0000256" key="6">
    <source>
        <dbReference type="ARBA" id="ARBA00022989"/>
    </source>
</evidence>
<dbReference type="PROSITE" id="PS50929">
    <property type="entry name" value="ABC_TM1F"/>
    <property type="match status" value="2"/>
</dbReference>
<keyword evidence="3 9" id="KW-0812">Transmembrane</keyword>
<organism evidence="12 13">
    <name type="scientific">Tieghemiomyces parasiticus</name>
    <dbReference type="NCBI Taxonomy" id="78921"/>
    <lineage>
        <taxon>Eukaryota</taxon>
        <taxon>Fungi</taxon>
        <taxon>Fungi incertae sedis</taxon>
        <taxon>Zoopagomycota</taxon>
        <taxon>Kickxellomycotina</taxon>
        <taxon>Dimargaritomycetes</taxon>
        <taxon>Dimargaritales</taxon>
        <taxon>Dimargaritaceae</taxon>
        <taxon>Tieghemiomyces</taxon>
    </lineage>
</organism>
<feature type="region of interest" description="Disordered" evidence="8">
    <location>
        <begin position="742"/>
        <end position="779"/>
    </location>
</feature>
<dbReference type="PANTHER" id="PTHR24223:SF356">
    <property type="entry name" value="ATP-BINDING CASSETTE TRANSPORTER ABC4"/>
    <property type="match status" value="1"/>
</dbReference>
<keyword evidence="5" id="KW-0067">ATP-binding</keyword>
<feature type="domain" description="ABC transmembrane type-1" evidence="11">
    <location>
        <begin position="488"/>
        <end position="673"/>
    </location>
</feature>
<dbReference type="InterPro" id="IPR050173">
    <property type="entry name" value="ABC_transporter_C-like"/>
</dbReference>
<feature type="transmembrane region" description="Helical" evidence="9">
    <location>
        <begin position="641"/>
        <end position="665"/>
    </location>
</feature>
<evidence type="ECO:0000256" key="4">
    <source>
        <dbReference type="ARBA" id="ARBA00022741"/>
    </source>
</evidence>
<dbReference type="OrthoDB" id="6500128at2759"/>
<dbReference type="InterPro" id="IPR027417">
    <property type="entry name" value="P-loop_NTPase"/>
</dbReference>
<feature type="transmembrane region" description="Helical" evidence="9">
    <location>
        <begin position="1100"/>
        <end position="1121"/>
    </location>
</feature>
<keyword evidence="6 9" id="KW-1133">Transmembrane helix</keyword>
<comment type="subcellular location">
    <subcellularLocation>
        <location evidence="1">Membrane</location>
    </subcellularLocation>
</comment>
<gene>
    <name evidence="12" type="ORF">IWQ60_003047</name>
</gene>
<reference evidence="12" key="1">
    <citation type="submission" date="2022-07" db="EMBL/GenBank/DDBJ databases">
        <title>Phylogenomic reconstructions and comparative analyses of Kickxellomycotina fungi.</title>
        <authorList>
            <person name="Reynolds N.K."/>
            <person name="Stajich J.E."/>
            <person name="Barry K."/>
            <person name="Grigoriev I.V."/>
            <person name="Crous P."/>
            <person name="Smith M.E."/>
        </authorList>
    </citation>
    <scope>NUCLEOTIDE SEQUENCE</scope>
    <source>
        <strain evidence="12">RSA 861</strain>
    </source>
</reference>
<feature type="transmembrane region" description="Helical" evidence="9">
    <location>
        <begin position="144"/>
        <end position="161"/>
    </location>
</feature>
<sequence length="1807" mass="196703">MNLPTVAAFLGAGWLRSTLCPRAFVCAHATPRAPPTRASFQSTSVPPATWLIDSALPLAVTILAALVLVVRHYRTDGAATDAGYTPLPTAAPCVEGDDPVRAATLALDEEVKHSLYPDADHDPDALRDTLRDADVSPRFYVKKWLKAFLMFKIALTYFSLLRNRLNDAPSLPTLAAVRPSVQLVLWSALFAAYLYTNIYRRRRNQTERQQWFYHTIIYTMLAVVTVDVYSEFNSDPSFDWTWQTLFHPYARTMLVALLVFHIDLAAIALFTERGPTHFTVPEIHHGTTEPVEVRLSPEYTASLGTNWTFGWLNDILSAGYSRTLNFADLWHLPEADLAYPSWVKFRADQRPGRSLFANLLVNQRYLVISQLTVSSVRHVTRFGGIYFMNQLLAYMESPADRPRSTAYLFVVALLVNQVFTTVCANKALFWGRHMSFQINGILAGEISRKTLLRRQTTRTDRPAPSTTGDDAATSDDDDDDNQDFSANGKVMNLVSSDMTRVAEAASYAVDVVCIPIELTVGIFYLWQLLGPSALVAIAVLVLSYAPNKFFFKRATALEDDSNTISDRRMAAITELLNGVRIVKLFGWENNFQSKIQAIRDEQLTVIRKYQRMWTIIVGSYFFIPLAVIVSSFATYTMTGHVLTASIAFTSLAVCQIIQDAFFSFISYAQYLIGSRVSLNRLDRYLKEPEVEPTATWTVPAPPTDWKAAVSGDSDDAAARSTLGFVNASFSWAPPGPAPTVASRAMPLASAKADRTPAGASDASTAGNTASSPSTASSASLSPAAAPQFIAPTEGDAISPCDIAAEAPAAPFALTDLNLAFPTGRLTLVAGPTGSGKTSLLSALLGEMPRTAGQVLVPTTRGHLSDVAYVPQEAWLRNATVRENILFGHPFDAARYQEVVDACALTPDLAILKAGDRTEIGEKGVTLSGGQKQRVALARAVYSPSHHLLFDDCLSAVDAHTAQYIVDHCLCGPVLRGRTCILVTHHVQLCLPAASYMVVLDRSLGVVGAGPPDDLVHANTVSTVLLAAELEGLKQQDGQAGGMIDTPKTSGEHPPTAVAASSTADDAADSGTLIDDEYAAEGTVKWSVYKAYMAAAGPRSFWVLMTGILVLSQVMTICQDYWVRIWVASANGHTQPIAGDAAGLARSPGLLRTSLLITGVLDDTTVGAFSLRGGDSDDNGGPDDRAPNAGFFLGVYVGLGLLASVLHLIRYFFTYVQGSYRASRIIHDRLLSHIMRATPHFFDSTPVGRIINRFSGDMRTIDETAMNAVSMFLGDLVTCSGVLVVVSLVTPPFVLVALSVAALNLYTGHFFLRSLRELKRIESIRLAPVLSLFSELINGITSIRAFGVQARYVADTLRKTDDFNRPFYLIWATNRWLQLRTDLYGSLVSFAAGLLIVARLEHLDAGLAGFSLSTSLAFSVHVYWLIRGYGEMEMSMNSMERIQQYCEVEQEAPAVIADRRVDPAWPAHGAIEIQDLVIAYRPDSDPVIRQVSASIRPGEKIGLVGRTGAGKSTLGLAFLRFIEPTAGTITIDGVDITQLGLDDLRHRVTVIPQDPTLFKGTVRNNLDPFGEYDDHRLWEALRSTHLAPRVAAPTAPVTSAGSTTDLLSQSSITLKPSQLSLNSTTASAHPGLLSVATATHKTPGTVDEETSSAHGGSTASNPRAVRAVFDSLEAPIAEGGRNLSLGQRQLVALARALVRQSRVIIMDEATASVDFETDHHIQQTIREEFAPATLLCIAHRLRTVIDYDRIMVLDQGRLVEFDSPLALLERSESVFHSMCVKSGDFDVLLALARHKHQSTETPLITLAG</sequence>
<dbReference type="PANTHER" id="PTHR24223">
    <property type="entry name" value="ATP-BINDING CASSETTE SUB-FAMILY C"/>
    <property type="match status" value="1"/>
</dbReference>
<dbReference type="InterPro" id="IPR003593">
    <property type="entry name" value="AAA+_ATPase"/>
</dbReference>
<evidence type="ECO:0000256" key="8">
    <source>
        <dbReference type="SAM" id="MobiDB-lite"/>
    </source>
</evidence>
<dbReference type="GO" id="GO:0005524">
    <property type="term" value="F:ATP binding"/>
    <property type="evidence" value="ECO:0007669"/>
    <property type="project" value="UniProtKB-KW"/>
</dbReference>
<keyword evidence="13" id="KW-1185">Reference proteome</keyword>
<dbReference type="Gene3D" id="3.40.50.300">
    <property type="entry name" value="P-loop containing nucleotide triphosphate hydrolases"/>
    <property type="match status" value="2"/>
</dbReference>
<feature type="transmembrane region" description="Helical" evidence="9">
    <location>
        <begin position="1382"/>
        <end position="1399"/>
    </location>
</feature>
<dbReference type="InterPro" id="IPR011527">
    <property type="entry name" value="ABC1_TM_dom"/>
</dbReference>
<dbReference type="InterPro" id="IPR017871">
    <property type="entry name" value="ABC_transporter-like_CS"/>
</dbReference>
<feature type="transmembrane region" description="Helical" evidence="9">
    <location>
        <begin position="524"/>
        <end position="545"/>
    </location>
</feature>
<dbReference type="SUPFAM" id="SSF90123">
    <property type="entry name" value="ABC transporter transmembrane region"/>
    <property type="match status" value="2"/>
</dbReference>
<protein>
    <recommendedName>
        <fullName evidence="14">P-loop containing nucleoside triphosphate hydrolase protein</fullName>
    </recommendedName>
</protein>
<comment type="caution">
    <text evidence="12">The sequence shown here is derived from an EMBL/GenBank/DDBJ whole genome shotgun (WGS) entry which is preliminary data.</text>
</comment>
<evidence type="ECO:0000259" key="11">
    <source>
        <dbReference type="PROSITE" id="PS50929"/>
    </source>
</evidence>
<feature type="transmembrane region" description="Helical" evidence="9">
    <location>
        <begin position="249"/>
        <end position="270"/>
    </location>
</feature>
<dbReference type="EMBL" id="JANBPT010000124">
    <property type="protein sequence ID" value="KAJ1927307.1"/>
    <property type="molecule type" value="Genomic_DNA"/>
</dbReference>
<keyword evidence="7 9" id="KW-0472">Membrane</keyword>
<feature type="transmembrane region" description="Helical" evidence="9">
    <location>
        <begin position="181"/>
        <end position="199"/>
    </location>
</feature>
<feature type="domain" description="ABC transporter" evidence="10">
    <location>
        <begin position="797"/>
        <end position="1026"/>
    </location>
</feature>
<keyword evidence="2" id="KW-0813">Transport</keyword>
<dbReference type="Pfam" id="PF00664">
    <property type="entry name" value="ABC_membrane"/>
    <property type="match status" value="2"/>
</dbReference>
<evidence type="ECO:0000313" key="13">
    <source>
        <dbReference type="Proteomes" id="UP001150569"/>
    </source>
</evidence>
<evidence type="ECO:0000256" key="5">
    <source>
        <dbReference type="ARBA" id="ARBA00022840"/>
    </source>
</evidence>
<dbReference type="Gene3D" id="1.20.1560.10">
    <property type="entry name" value="ABC transporter type 1, transmembrane domain"/>
    <property type="match status" value="2"/>
</dbReference>
<evidence type="ECO:0000256" key="3">
    <source>
        <dbReference type="ARBA" id="ARBA00022692"/>
    </source>
</evidence>
<dbReference type="CDD" id="cd18604">
    <property type="entry name" value="ABC_6TM_VMR1_D2_like"/>
    <property type="match status" value="1"/>
</dbReference>
<evidence type="ECO:0000313" key="12">
    <source>
        <dbReference type="EMBL" id="KAJ1927307.1"/>
    </source>
</evidence>
<evidence type="ECO:0000256" key="1">
    <source>
        <dbReference type="ARBA" id="ARBA00004370"/>
    </source>
</evidence>
<dbReference type="Proteomes" id="UP001150569">
    <property type="component" value="Unassembled WGS sequence"/>
</dbReference>
<feature type="transmembrane region" description="Helical" evidence="9">
    <location>
        <begin position="1405"/>
        <end position="1425"/>
    </location>
</feature>
<dbReference type="GO" id="GO:0016020">
    <property type="term" value="C:membrane"/>
    <property type="evidence" value="ECO:0007669"/>
    <property type="project" value="UniProtKB-SubCell"/>
</dbReference>
<feature type="transmembrane region" description="Helical" evidence="9">
    <location>
        <begin position="612"/>
        <end position="635"/>
    </location>
</feature>
<feature type="transmembrane region" description="Helical" evidence="9">
    <location>
        <begin position="51"/>
        <end position="70"/>
    </location>
</feature>
<name>A0A9W8AGX1_9FUNG</name>
<dbReference type="GO" id="GO:0140359">
    <property type="term" value="F:ABC-type transporter activity"/>
    <property type="evidence" value="ECO:0007669"/>
    <property type="project" value="InterPro"/>
</dbReference>
<evidence type="ECO:0008006" key="14">
    <source>
        <dbReference type="Google" id="ProtNLM"/>
    </source>
</evidence>
<feature type="transmembrane region" description="Helical" evidence="9">
    <location>
        <begin position="405"/>
        <end position="429"/>
    </location>
</feature>